<dbReference type="RefSeq" id="XP_067715361.1">
    <property type="nucleotide sequence ID" value="XM_067859260.1"/>
</dbReference>
<comment type="function">
    <text evidence="10">Serine protease involved in intramembrane proteolysis.</text>
</comment>
<dbReference type="Gene3D" id="1.20.1540.10">
    <property type="entry name" value="Rhomboid-like"/>
    <property type="match status" value="1"/>
</dbReference>
<evidence type="ECO:0000256" key="9">
    <source>
        <dbReference type="ARBA" id="ARBA00023136"/>
    </source>
</evidence>
<feature type="region of interest" description="Disordered" evidence="11">
    <location>
        <begin position="1"/>
        <end position="75"/>
    </location>
</feature>
<keyword evidence="4 10" id="KW-0645">Protease</keyword>
<dbReference type="Proteomes" id="UP001497744">
    <property type="component" value="Unassembled WGS sequence"/>
</dbReference>
<dbReference type="InterPro" id="IPR035952">
    <property type="entry name" value="Rhomboid-like_sf"/>
</dbReference>
<dbReference type="EC" id="3.4.21.105" evidence="10"/>
<feature type="compositionally biased region" description="Basic and acidic residues" evidence="11">
    <location>
        <begin position="1"/>
        <end position="11"/>
    </location>
</feature>
<keyword evidence="14" id="KW-1185">Reference proteome</keyword>
<evidence type="ECO:0000256" key="1">
    <source>
        <dbReference type="ARBA" id="ARBA00000156"/>
    </source>
</evidence>
<dbReference type="GO" id="GO:0016020">
    <property type="term" value="C:membrane"/>
    <property type="evidence" value="ECO:0007669"/>
    <property type="project" value="UniProtKB-SubCell"/>
</dbReference>
<evidence type="ECO:0000256" key="5">
    <source>
        <dbReference type="ARBA" id="ARBA00022692"/>
    </source>
</evidence>
<comment type="subcellular location">
    <subcellularLocation>
        <location evidence="2 10">Membrane</location>
        <topology evidence="2 10">Multi-pass membrane protein</topology>
    </subcellularLocation>
</comment>
<evidence type="ECO:0000256" key="3">
    <source>
        <dbReference type="ARBA" id="ARBA00009045"/>
    </source>
</evidence>
<feature type="compositionally biased region" description="Polar residues" evidence="11">
    <location>
        <begin position="38"/>
        <end position="47"/>
    </location>
</feature>
<reference evidence="13 14" key="1">
    <citation type="submission" date="2021-06" db="EMBL/GenBank/DDBJ databases">
        <title>Genome sequence of Babesia caballi.</title>
        <authorList>
            <person name="Yamagishi J."/>
            <person name="Kidaka T."/>
            <person name="Ochi A."/>
        </authorList>
    </citation>
    <scope>NUCLEOTIDE SEQUENCE [LARGE SCALE GENOMIC DNA]</scope>
    <source>
        <strain evidence="13">USDA-D6B2</strain>
    </source>
</reference>
<keyword evidence="9 10" id="KW-0472">Membrane</keyword>
<dbReference type="InterPro" id="IPR022764">
    <property type="entry name" value="Peptidase_S54_rhomboid_dom"/>
</dbReference>
<feature type="compositionally biased region" description="Polar residues" evidence="11">
    <location>
        <begin position="125"/>
        <end position="137"/>
    </location>
</feature>
<evidence type="ECO:0000313" key="13">
    <source>
        <dbReference type="EMBL" id="GIX63292.1"/>
    </source>
</evidence>
<protein>
    <recommendedName>
        <fullName evidence="10">Rhomboid-like protease</fullName>
        <ecNumber evidence="10">3.4.21.105</ecNumber>
    </recommendedName>
</protein>
<evidence type="ECO:0000256" key="8">
    <source>
        <dbReference type="ARBA" id="ARBA00022989"/>
    </source>
</evidence>
<dbReference type="Pfam" id="PF01694">
    <property type="entry name" value="Rhomboid"/>
    <property type="match status" value="1"/>
</dbReference>
<evidence type="ECO:0000313" key="14">
    <source>
        <dbReference type="Proteomes" id="UP001497744"/>
    </source>
</evidence>
<feature type="domain" description="Peptidase S54 rhomboid" evidence="12">
    <location>
        <begin position="329"/>
        <end position="451"/>
    </location>
</feature>
<keyword evidence="5 10" id="KW-0812">Transmembrane</keyword>
<keyword evidence="8 10" id="KW-1133">Transmembrane helix</keyword>
<organism evidence="13 14">
    <name type="scientific">Babesia caballi</name>
    <dbReference type="NCBI Taxonomy" id="5871"/>
    <lineage>
        <taxon>Eukaryota</taxon>
        <taxon>Sar</taxon>
        <taxon>Alveolata</taxon>
        <taxon>Apicomplexa</taxon>
        <taxon>Aconoidasida</taxon>
        <taxon>Piroplasmida</taxon>
        <taxon>Babesiidae</taxon>
        <taxon>Babesia</taxon>
    </lineage>
</organism>
<dbReference type="GO" id="GO:0006508">
    <property type="term" value="P:proteolysis"/>
    <property type="evidence" value="ECO:0007669"/>
    <property type="project" value="UniProtKB-KW"/>
</dbReference>
<keyword evidence="6 10" id="KW-0378">Hydrolase</keyword>
<dbReference type="InterPro" id="IPR002610">
    <property type="entry name" value="Peptidase_S54_rhomboid-like"/>
</dbReference>
<dbReference type="PANTHER" id="PTHR22936:SF69">
    <property type="entry name" value="RHOMBOID-LIKE PROTEIN"/>
    <property type="match status" value="1"/>
</dbReference>
<evidence type="ECO:0000256" key="2">
    <source>
        <dbReference type="ARBA" id="ARBA00004141"/>
    </source>
</evidence>
<name>A0AAV4LSN7_BABCB</name>
<comment type="caution">
    <text evidence="10">Lacks conserved residue(s) required for the propagation of feature annotation.</text>
</comment>
<dbReference type="EMBL" id="BPLF01000002">
    <property type="protein sequence ID" value="GIX63292.1"/>
    <property type="molecule type" value="Genomic_DNA"/>
</dbReference>
<comment type="similarity">
    <text evidence="3 10">Belongs to the peptidase S54 family.</text>
</comment>
<proteinExistence type="inferred from homology"/>
<comment type="caution">
    <text evidence="13">The sequence shown here is derived from an EMBL/GenBank/DDBJ whole genome shotgun (WGS) entry which is preliminary data.</text>
</comment>
<feature type="compositionally biased region" description="Polar residues" evidence="11">
    <location>
        <begin position="94"/>
        <end position="107"/>
    </location>
</feature>
<keyword evidence="7 10" id="KW-0720">Serine protease</keyword>
<sequence length="658" mass="73178">MPSDDNRDNKGSDSASNKPPAGSYVKSIVQRGLFAKANRSSNTANDASQRRVEHPQDRAARTATPQETRDEQRERAKFLAEKYEKIVAARNEVESSTNRLPTPTPASASHVKKSADAKADTASTLAPSQRPLRSTATIHGPSGGLRVHTLADTAAADAETTKAPAFIGFPFSRMRSSSSQTTAQVAEPGGSRPSRPTCIIRRRITERVFPGKCTFMICSTILITVLFIYAVYLNRTTFNGRCFAKVDYSKRHNDLPFYSPLGYVACENNLKTTARERALIGRDASDNGFPNEFVYQGSQGGAHSAADGPSFRVAMLLGGLCANHIRIYGEYFRLFSTIFLHSGVRHLLFNSVMNLFCLYILEPDWGFLRTVFGYLFCGYSASLVHASMCPCFPAVGASGSIFAMIGALLPYCVEHWDALRTPLLLTFVSLSLILLELVNTQMGVSSHAHVVRSLPSQSTPPQGGYVFGLCFGFMTLKSVNLFDRGALLPRFLMQFFWWCLSEERKQLLQEKIAKAAVAEDVARMKYEQKAKANKDRLKWLKRAFGVYPYGSHRMRLRDIITRVVFLCLTVRYPSPAHMKIQVALFTYFLLATYSPAVYTKINQNTNFLFASACHCGFLKKSAKTELNRMKIGNLAGSYYCFQHKFLRDAYCEPAATPA</sequence>
<evidence type="ECO:0000256" key="11">
    <source>
        <dbReference type="SAM" id="MobiDB-lite"/>
    </source>
</evidence>
<accession>A0AAV4LSN7</accession>
<feature type="compositionally biased region" description="Basic and acidic residues" evidence="11">
    <location>
        <begin position="48"/>
        <end position="60"/>
    </location>
</feature>
<comment type="catalytic activity">
    <reaction evidence="1 10">
        <text>Cleaves type-1 transmembrane domains using a catalytic dyad composed of serine and histidine that are contributed by different transmembrane domains.</text>
        <dbReference type="EC" id="3.4.21.105"/>
    </reaction>
</comment>
<evidence type="ECO:0000256" key="10">
    <source>
        <dbReference type="RuleBase" id="RU362115"/>
    </source>
</evidence>
<dbReference type="GeneID" id="94194773"/>
<feature type="transmembrane region" description="Helical" evidence="10">
    <location>
        <begin position="213"/>
        <end position="232"/>
    </location>
</feature>
<dbReference type="PANTHER" id="PTHR22936">
    <property type="entry name" value="RHOMBOID-RELATED"/>
    <property type="match status" value="1"/>
</dbReference>
<gene>
    <name evidence="13" type="ORF">BcabD6B2_27270</name>
</gene>
<dbReference type="SUPFAM" id="SSF144091">
    <property type="entry name" value="Rhomboid-like"/>
    <property type="match status" value="1"/>
</dbReference>
<dbReference type="AlphaFoldDB" id="A0AAV4LSN7"/>
<dbReference type="GO" id="GO:0004252">
    <property type="term" value="F:serine-type endopeptidase activity"/>
    <property type="evidence" value="ECO:0007669"/>
    <property type="project" value="InterPro"/>
</dbReference>
<evidence type="ECO:0000256" key="7">
    <source>
        <dbReference type="ARBA" id="ARBA00022825"/>
    </source>
</evidence>
<evidence type="ECO:0000256" key="6">
    <source>
        <dbReference type="ARBA" id="ARBA00022801"/>
    </source>
</evidence>
<feature type="region of interest" description="Disordered" evidence="11">
    <location>
        <begin position="90"/>
        <end position="143"/>
    </location>
</feature>
<evidence type="ECO:0000256" key="4">
    <source>
        <dbReference type="ARBA" id="ARBA00022670"/>
    </source>
</evidence>
<evidence type="ECO:0000259" key="12">
    <source>
        <dbReference type="Pfam" id="PF01694"/>
    </source>
</evidence>